<accession>A0AAP3MBP0</accession>
<dbReference type="EMBL" id="JAPXIC010000066">
    <property type="protein sequence ID" value="MCZ4719428.1"/>
    <property type="molecule type" value="Genomic_DNA"/>
</dbReference>
<evidence type="ECO:0000313" key="2">
    <source>
        <dbReference type="Proteomes" id="UP001071279"/>
    </source>
</evidence>
<organism evidence="1 2">
    <name type="scientific">Legionella pneumophila</name>
    <dbReference type="NCBI Taxonomy" id="446"/>
    <lineage>
        <taxon>Bacteria</taxon>
        <taxon>Pseudomonadati</taxon>
        <taxon>Pseudomonadota</taxon>
        <taxon>Gammaproteobacteria</taxon>
        <taxon>Legionellales</taxon>
        <taxon>Legionellaceae</taxon>
        <taxon>Legionella</taxon>
    </lineage>
</organism>
<evidence type="ECO:0000313" key="1">
    <source>
        <dbReference type="EMBL" id="MCZ4719428.1"/>
    </source>
</evidence>
<dbReference type="InterPro" id="IPR010866">
    <property type="entry name" value="A-2_8-polyST"/>
</dbReference>
<sequence>MNKFSIISIDHISQLIPGLAALRYSNIKNNTLQKPLLVLSKPHLAINDIKLTHIKALISSYPHSVFICGYSLFKYPKLMTYLPVKLRAIFLTQKLKKYQIDEIFFSHDLSSDFWNQVLMHAFPKAKRICYGDALGLVYSQSYFSQLMYQIVNKNKIIFHNILARIKRKLIYPDKKNQLQAQEAILAIPCDPGKDFLNQCELSVIRRNDLKQWVSELTNCIPEFKTHMQDLIRNNPNTCYLLMHSNFTESKLTTIENEIALYKEILSTHAQKGNTVIIKPHPAHNPELFLLIINALKEEYKIQIIDHQYNHLPIELAESLVMGCEVLSVSYSSISLPYLYDKRVKHVLTQELVNKYFSIEKMSWFIESNNLYISMINALPNWKQDRELLI</sequence>
<comment type="caution">
    <text evidence="1">The sequence shown here is derived from an EMBL/GenBank/DDBJ whole genome shotgun (WGS) entry which is preliminary data.</text>
</comment>
<proteinExistence type="predicted"/>
<dbReference type="Pfam" id="PF07388">
    <property type="entry name" value="A-2_8-polyST"/>
    <property type="match status" value="1"/>
</dbReference>
<dbReference type="AlphaFoldDB" id="A0AAP3MBP0"/>
<gene>
    <name evidence="1" type="ORF">O6C86_09415</name>
</gene>
<protein>
    <submittedName>
        <fullName evidence="1">Polysialyltransferase family glycosyltransferase</fullName>
    </submittedName>
</protein>
<dbReference type="Proteomes" id="UP001071279">
    <property type="component" value="Unassembled WGS sequence"/>
</dbReference>
<reference evidence="1" key="1">
    <citation type="submission" date="2022-12" db="EMBL/GenBank/DDBJ databases">
        <title>Comparative genomics of Legionella pneumophila isolates from the West Bank and Germany support molecular epidemiology of Legionnaires disease.</title>
        <authorList>
            <person name="Zayed A.R."/>
            <person name="Bitar D.M."/>
            <person name="Steinert M."/>
            <person name="Lueck C."/>
            <person name="Brettar I."/>
            <person name="Hoefle M.G."/>
            <person name="Bunk B."/>
        </authorList>
    </citation>
    <scope>NUCLEOTIDE SEQUENCE</scope>
    <source>
        <strain evidence="1">H23</strain>
    </source>
</reference>
<name>A0AAP3MBP0_LEGPN</name>
<dbReference type="RefSeq" id="WP_061475348.1">
    <property type="nucleotide sequence ID" value="NZ_CP114576.1"/>
</dbReference>